<evidence type="ECO:0000256" key="1">
    <source>
        <dbReference type="SAM" id="MobiDB-lite"/>
    </source>
</evidence>
<feature type="compositionally biased region" description="Low complexity" evidence="1">
    <location>
        <begin position="7"/>
        <end position="32"/>
    </location>
</feature>
<dbReference type="Pfam" id="PF13376">
    <property type="entry name" value="OmdA"/>
    <property type="match status" value="1"/>
</dbReference>
<reference evidence="2 3" key="1">
    <citation type="journal article" date="2014" name="BMC Genomics">
        <title>Comparative genome sequencing reveals chemotype-specific gene clusters in the toxigenic black mold Stachybotrys.</title>
        <authorList>
            <person name="Semeiks J."/>
            <person name="Borek D."/>
            <person name="Otwinowski Z."/>
            <person name="Grishin N.V."/>
        </authorList>
    </citation>
    <scope>NUCLEOTIDE SEQUENCE [LARGE SCALE GENOMIC DNA]</scope>
    <source>
        <strain evidence="3">CBS 109288 / IBT 7711</strain>
    </source>
</reference>
<sequence>MSRRVTRSASRTATNPQPGAPTAEITTATPAVRPSPSPAPSTSDLPIILFPSVPSFETWLTANAATSPGLWLKISKKSCPVPSITYDAALDVALCHGWIDGQRRALDANFFLQRFTPRRKSSSLWSRRNVDKVAKLTAEGRMKPAGVAAVEQAKSDGRWDRAYAGPGQITVPKDFEEALNADAGARLFFEGLGKSARYVFLLRIETAKKPETRAKRIEQYVGMLSQGKTL</sequence>
<dbReference type="Proteomes" id="UP000028045">
    <property type="component" value="Unassembled WGS sequence"/>
</dbReference>
<dbReference type="OrthoDB" id="10263401at2759"/>
<dbReference type="AlphaFoldDB" id="A0A084B2D1"/>
<keyword evidence="3" id="KW-1185">Reference proteome</keyword>
<evidence type="ECO:0008006" key="4">
    <source>
        <dbReference type="Google" id="ProtNLM"/>
    </source>
</evidence>
<accession>A0A084B2D1</accession>
<organism evidence="2 3">
    <name type="scientific">Stachybotrys chartarum (strain CBS 109288 / IBT 7711)</name>
    <name type="common">Toxic black mold</name>
    <name type="synonym">Stilbospora chartarum</name>
    <dbReference type="NCBI Taxonomy" id="1280523"/>
    <lineage>
        <taxon>Eukaryota</taxon>
        <taxon>Fungi</taxon>
        <taxon>Dikarya</taxon>
        <taxon>Ascomycota</taxon>
        <taxon>Pezizomycotina</taxon>
        <taxon>Sordariomycetes</taxon>
        <taxon>Hypocreomycetidae</taxon>
        <taxon>Hypocreales</taxon>
        <taxon>Stachybotryaceae</taxon>
        <taxon>Stachybotrys</taxon>
    </lineage>
</organism>
<gene>
    <name evidence="2" type="ORF">S7711_02938</name>
</gene>
<dbReference type="EMBL" id="KL648207">
    <property type="protein sequence ID" value="KEY71710.1"/>
    <property type="molecule type" value="Genomic_DNA"/>
</dbReference>
<feature type="region of interest" description="Disordered" evidence="1">
    <location>
        <begin position="1"/>
        <end position="43"/>
    </location>
</feature>
<proteinExistence type="predicted"/>
<evidence type="ECO:0000313" key="3">
    <source>
        <dbReference type="Proteomes" id="UP000028045"/>
    </source>
</evidence>
<evidence type="ECO:0000313" key="2">
    <source>
        <dbReference type="EMBL" id="KEY71710.1"/>
    </source>
</evidence>
<dbReference type="HOGENOM" id="CLU_076645_1_1_1"/>
<name>A0A084B2D1_STACB</name>
<protein>
    <recommendedName>
        <fullName evidence="4">Bacteriocin-protection protein</fullName>
    </recommendedName>
</protein>